<reference evidence="1 2" key="1">
    <citation type="submission" date="2024-02" db="EMBL/GenBank/DDBJ databases">
        <authorList>
            <person name="Daric V."/>
            <person name="Darras S."/>
        </authorList>
    </citation>
    <scope>NUCLEOTIDE SEQUENCE [LARGE SCALE GENOMIC DNA]</scope>
</reference>
<gene>
    <name evidence="1" type="ORF">CVLEPA_LOCUS25918</name>
</gene>
<proteinExistence type="predicted"/>
<name>A0ABP0GLN8_CLALP</name>
<organism evidence="1 2">
    <name type="scientific">Clavelina lepadiformis</name>
    <name type="common">Light-bulb sea squirt</name>
    <name type="synonym">Ascidia lepadiformis</name>
    <dbReference type="NCBI Taxonomy" id="159417"/>
    <lineage>
        <taxon>Eukaryota</taxon>
        <taxon>Metazoa</taxon>
        <taxon>Chordata</taxon>
        <taxon>Tunicata</taxon>
        <taxon>Ascidiacea</taxon>
        <taxon>Aplousobranchia</taxon>
        <taxon>Clavelinidae</taxon>
        <taxon>Clavelina</taxon>
    </lineage>
</organism>
<protein>
    <submittedName>
        <fullName evidence="1">Uncharacterized protein</fullName>
    </submittedName>
</protein>
<evidence type="ECO:0000313" key="1">
    <source>
        <dbReference type="EMBL" id="CAK8692666.1"/>
    </source>
</evidence>
<evidence type="ECO:0000313" key="2">
    <source>
        <dbReference type="Proteomes" id="UP001642483"/>
    </source>
</evidence>
<comment type="caution">
    <text evidence="1">The sequence shown here is derived from an EMBL/GenBank/DDBJ whole genome shotgun (WGS) entry which is preliminary data.</text>
</comment>
<sequence length="366" mass="42540">MEFIKRLYISRRRMLVLCTSTNSFKNFLNLQTLKVDHIYGKLLSTSAAFYCPRQLIPPPLQNVSELIDYANKQIFLSRPNEPEDTTTTPKLLSGCASLDDILNLIGDMHHSNKLWNEEFIMYMHALSQHIDSYDHDLDCKEDLLQLILNNENFQAFLQKMMVASIYLKSTDLAWLLWTIGKLEIPEQSFVVKHILISIQKRINDFFPKDVSICYAALRKYENMTPEMKAVHAALLMHLENMAKDEEFFVAVTAERNLKTFFSLARFAGRIGSPDLRRCLVQTCVASFKLRQKVNEPLNAKLAITVLHYLSYYLYHNKFLVETAMKTIQENKDTLTDVEKKHLAKATSGLRYMNDWDHQKLLKITET</sequence>
<dbReference type="Proteomes" id="UP001642483">
    <property type="component" value="Unassembled WGS sequence"/>
</dbReference>
<dbReference type="EMBL" id="CAWYQH010000130">
    <property type="protein sequence ID" value="CAK8692666.1"/>
    <property type="molecule type" value="Genomic_DNA"/>
</dbReference>
<accession>A0ABP0GLN8</accession>
<keyword evidence="2" id="KW-1185">Reference proteome</keyword>